<name>A0A378Y0C1_PAEPO</name>
<dbReference type="Proteomes" id="UP000254400">
    <property type="component" value="Unassembled WGS sequence"/>
</dbReference>
<evidence type="ECO:0000313" key="1">
    <source>
        <dbReference type="EMBL" id="SUA70143.1"/>
    </source>
</evidence>
<evidence type="ECO:0000313" key="2">
    <source>
        <dbReference type="Proteomes" id="UP000254400"/>
    </source>
</evidence>
<dbReference type="GeneID" id="93351012"/>
<organism evidence="1 2">
    <name type="scientific">Paenibacillus polymyxa</name>
    <name type="common">Bacillus polymyxa</name>
    <dbReference type="NCBI Taxonomy" id="1406"/>
    <lineage>
        <taxon>Bacteria</taxon>
        <taxon>Bacillati</taxon>
        <taxon>Bacillota</taxon>
        <taxon>Bacilli</taxon>
        <taxon>Bacillales</taxon>
        <taxon>Paenibacillaceae</taxon>
        <taxon>Paenibacillus</taxon>
    </lineage>
</organism>
<reference evidence="1 2" key="1">
    <citation type="submission" date="2018-06" db="EMBL/GenBank/DDBJ databases">
        <authorList>
            <consortium name="Pathogen Informatics"/>
            <person name="Doyle S."/>
        </authorList>
    </citation>
    <scope>NUCLEOTIDE SEQUENCE [LARGE SCALE GENOMIC DNA]</scope>
    <source>
        <strain evidence="1 2">NCTC10343</strain>
    </source>
</reference>
<dbReference type="RefSeq" id="WP_308736881.1">
    <property type="nucleotide sequence ID" value="NZ_CP036496.1"/>
</dbReference>
<protein>
    <submittedName>
        <fullName evidence="1">Uncharacterized protein</fullName>
    </submittedName>
</protein>
<dbReference type="EMBL" id="UGSC01000001">
    <property type="protein sequence ID" value="SUA70143.1"/>
    <property type="molecule type" value="Genomic_DNA"/>
</dbReference>
<gene>
    <name evidence="1" type="ORF">NCTC10343_03013</name>
</gene>
<sequence>MTLENSIKDVISKKLEDGTVEKLIEQQLEKGVVNALENLFRSYGDVTKIIEEKVKSVMVPYLESYDYSKYIIKLDSCSG</sequence>
<dbReference type="AlphaFoldDB" id="A0A378Y0C1"/>
<accession>A0A378Y0C1</accession>
<proteinExistence type="predicted"/>